<keyword evidence="2" id="KW-0540">Nuclease</keyword>
<dbReference type="InterPro" id="IPR003615">
    <property type="entry name" value="HNH_nuc"/>
</dbReference>
<dbReference type="EMBL" id="RQXW01000006">
    <property type="protein sequence ID" value="RTE66106.1"/>
    <property type="molecule type" value="Genomic_DNA"/>
</dbReference>
<evidence type="ECO:0000259" key="1">
    <source>
        <dbReference type="Pfam" id="PF01844"/>
    </source>
</evidence>
<reference evidence="2 3" key="1">
    <citation type="submission" date="2018-11" db="EMBL/GenBank/DDBJ databases">
        <title>The draft genome sequence of Amphritea opalescens ANRC-JH13T.</title>
        <authorList>
            <person name="Fang Z."/>
            <person name="Zhang Y."/>
            <person name="Han X."/>
        </authorList>
    </citation>
    <scope>NUCLEOTIDE SEQUENCE [LARGE SCALE GENOMIC DNA]</scope>
    <source>
        <strain evidence="2 3">ANRC-JH13</strain>
    </source>
</reference>
<gene>
    <name evidence="2" type="ORF">EH243_08275</name>
</gene>
<dbReference type="GO" id="GO:0004519">
    <property type="term" value="F:endonuclease activity"/>
    <property type="evidence" value="ECO:0007669"/>
    <property type="project" value="UniProtKB-KW"/>
</dbReference>
<comment type="caution">
    <text evidence="2">The sequence shown here is derived from an EMBL/GenBank/DDBJ whole genome shotgun (WGS) entry which is preliminary data.</text>
</comment>
<dbReference type="Gene3D" id="1.10.30.50">
    <property type="match status" value="1"/>
</dbReference>
<evidence type="ECO:0000313" key="2">
    <source>
        <dbReference type="EMBL" id="RTE66106.1"/>
    </source>
</evidence>
<accession>A0A430KRK4</accession>
<keyword evidence="3" id="KW-1185">Reference proteome</keyword>
<sequence>MAWIITWNKDKWSEEKMQDLMDRFSSGEIVVERWKFGAHKKGCIGDRVYLSRTGKLSPGLMGSGKIASEPRQEEDFSDSSKNAWYVDICFDYLADKASKPVASHEYLADLLGVSSRAFTPEKSGTSYRGIDADLEKLWDKLTGNLEPSYAGEADFNEASEYIEGAKKTVLVNRYERDLKARQKCIDHHGIKCKACGIDLSLVYGLDLGKNYIHVHHIVPLSSIGKEYVVDPIEDLVPLCPNCHAMIHQVNPPMTVSSLRSKILARYLKLFK</sequence>
<name>A0A430KRK4_9GAMM</name>
<dbReference type="InterPro" id="IPR002711">
    <property type="entry name" value="HNH"/>
</dbReference>
<keyword evidence="2" id="KW-0255">Endonuclease</keyword>
<keyword evidence="2" id="KW-0378">Hydrolase</keyword>
<dbReference type="OrthoDB" id="9802640at2"/>
<protein>
    <submittedName>
        <fullName evidence="2">HNH endonuclease</fullName>
    </submittedName>
</protein>
<proteinExistence type="predicted"/>
<dbReference type="Pfam" id="PF01844">
    <property type="entry name" value="HNH"/>
    <property type="match status" value="1"/>
</dbReference>
<evidence type="ECO:0000313" key="3">
    <source>
        <dbReference type="Proteomes" id="UP000283087"/>
    </source>
</evidence>
<dbReference type="CDD" id="cd00085">
    <property type="entry name" value="HNHc"/>
    <property type="match status" value="1"/>
</dbReference>
<dbReference type="AlphaFoldDB" id="A0A430KRK4"/>
<dbReference type="GO" id="GO:0008270">
    <property type="term" value="F:zinc ion binding"/>
    <property type="evidence" value="ECO:0007669"/>
    <property type="project" value="InterPro"/>
</dbReference>
<dbReference type="GO" id="GO:0003676">
    <property type="term" value="F:nucleic acid binding"/>
    <property type="evidence" value="ECO:0007669"/>
    <property type="project" value="InterPro"/>
</dbReference>
<feature type="domain" description="HNH" evidence="1">
    <location>
        <begin position="192"/>
        <end position="247"/>
    </location>
</feature>
<organism evidence="2 3">
    <name type="scientific">Amphritea opalescens</name>
    <dbReference type="NCBI Taxonomy" id="2490544"/>
    <lineage>
        <taxon>Bacteria</taxon>
        <taxon>Pseudomonadati</taxon>
        <taxon>Pseudomonadota</taxon>
        <taxon>Gammaproteobacteria</taxon>
        <taxon>Oceanospirillales</taxon>
        <taxon>Oceanospirillaceae</taxon>
        <taxon>Amphritea</taxon>
    </lineage>
</organism>
<dbReference type="RefSeq" id="WP_126158179.1">
    <property type="nucleotide sequence ID" value="NZ_RQXW01000006.1"/>
</dbReference>
<dbReference type="Proteomes" id="UP000283087">
    <property type="component" value="Unassembled WGS sequence"/>
</dbReference>